<dbReference type="Pfam" id="PF06580">
    <property type="entry name" value="His_kinase"/>
    <property type="match status" value="1"/>
</dbReference>
<dbReference type="GO" id="GO:0016020">
    <property type="term" value="C:membrane"/>
    <property type="evidence" value="ECO:0007669"/>
    <property type="project" value="InterPro"/>
</dbReference>
<dbReference type="PANTHER" id="PTHR34220:SF7">
    <property type="entry name" value="SENSOR HISTIDINE KINASE YPDA"/>
    <property type="match status" value="1"/>
</dbReference>
<dbReference type="InterPro" id="IPR036890">
    <property type="entry name" value="HATPase_C_sf"/>
</dbReference>
<dbReference type="EMBL" id="FNAN01000029">
    <property type="protein sequence ID" value="SDH14622.1"/>
    <property type="molecule type" value="Genomic_DNA"/>
</dbReference>
<accession>A0A1G8A127</accession>
<sequence>MRPVFPVPDNAKHKRILLHITFWLAVLTILTVLYGAGMPDYWLTIGIVGMFMPIHIGYFYLIAYVIIPRYFDRKKYVQFILFFLLIVIGSTLAFRLMEILVADPIIYNAVKKNDPTFVWRKLEGTFKQQLLKQTYLISAFEQTNIFVWIALSVKFFKMWFDRRQAAMEAELNFLKGQLHPHFLFNTLNNLYALTLKQSPQSPGVVMGLAEILRYMLYEANTEIVQLERDISILKSYIELEKIRYEERLDINFSINGISPEYRIAPLLILPLVENAFKHGASEQIGQAWINMDLRVKNNALKFKISNSKPETAVHDDRPHHVSIGLANVRKRLEILYPSAHNLKIMDEEDVFAVILEIDLDKRLEI</sequence>
<evidence type="ECO:0000256" key="1">
    <source>
        <dbReference type="SAM" id="Phobius"/>
    </source>
</evidence>
<evidence type="ECO:0000313" key="3">
    <source>
        <dbReference type="EMBL" id="SDH14622.1"/>
    </source>
</evidence>
<gene>
    <name evidence="3" type="ORF">SAMN04487996_12977</name>
</gene>
<feature type="domain" description="Signal transduction histidine kinase internal region" evidence="2">
    <location>
        <begin position="169"/>
        <end position="248"/>
    </location>
</feature>
<feature type="transmembrane region" description="Helical" evidence="1">
    <location>
        <begin position="42"/>
        <end position="67"/>
    </location>
</feature>
<keyword evidence="4" id="KW-1185">Reference proteome</keyword>
<name>A0A1G8A127_9BACT</name>
<keyword evidence="1" id="KW-0472">Membrane</keyword>
<dbReference type="AlphaFoldDB" id="A0A1G8A127"/>
<keyword evidence="1" id="KW-1133">Transmembrane helix</keyword>
<protein>
    <submittedName>
        <fullName evidence="3">Histidine kinase</fullName>
    </submittedName>
</protein>
<dbReference type="Gene3D" id="3.30.565.10">
    <property type="entry name" value="Histidine kinase-like ATPase, C-terminal domain"/>
    <property type="match status" value="1"/>
</dbReference>
<keyword evidence="3" id="KW-0418">Kinase</keyword>
<dbReference type="PANTHER" id="PTHR34220">
    <property type="entry name" value="SENSOR HISTIDINE KINASE YPDA"/>
    <property type="match status" value="1"/>
</dbReference>
<feature type="transmembrane region" description="Helical" evidence="1">
    <location>
        <begin position="79"/>
        <end position="97"/>
    </location>
</feature>
<dbReference type="RefSeq" id="WP_090157457.1">
    <property type="nucleotide sequence ID" value="NZ_FNAN01000029.1"/>
</dbReference>
<reference evidence="4" key="1">
    <citation type="submission" date="2016-10" db="EMBL/GenBank/DDBJ databases">
        <authorList>
            <person name="Varghese N."/>
            <person name="Submissions S."/>
        </authorList>
    </citation>
    <scope>NUCLEOTIDE SEQUENCE [LARGE SCALE GENOMIC DNA]</scope>
    <source>
        <strain evidence="4">DSM 25329</strain>
    </source>
</reference>
<dbReference type="STRING" id="659014.SAMN04487996_12977"/>
<dbReference type="Proteomes" id="UP000198748">
    <property type="component" value="Unassembled WGS sequence"/>
</dbReference>
<keyword evidence="1" id="KW-0812">Transmembrane</keyword>
<evidence type="ECO:0000259" key="2">
    <source>
        <dbReference type="Pfam" id="PF06580"/>
    </source>
</evidence>
<dbReference type="GO" id="GO:0000155">
    <property type="term" value="F:phosphorelay sensor kinase activity"/>
    <property type="evidence" value="ECO:0007669"/>
    <property type="project" value="InterPro"/>
</dbReference>
<proteinExistence type="predicted"/>
<keyword evidence="3" id="KW-0808">Transferase</keyword>
<dbReference type="InterPro" id="IPR010559">
    <property type="entry name" value="Sig_transdc_His_kin_internal"/>
</dbReference>
<dbReference type="InterPro" id="IPR050640">
    <property type="entry name" value="Bact_2-comp_sensor_kinase"/>
</dbReference>
<organism evidence="3 4">
    <name type="scientific">Dyadobacter soli</name>
    <dbReference type="NCBI Taxonomy" id="659014"/>
    <lineage>
        <taxon>Bacteria</taxon>
        <taxon>Pseudomonadati</taxon>
        <taxon>Bacteroidota</taxon>
        <taxon>Cytophagia</taxon>
        <taxon>Cytophagales</taxon>
        <taxon>Spirosomataceae</taxon>
        <taxon>Dyadobacter</taxon>
    </lineage>
</organism>
<dbReference type="OrthoDB" id="9792992at2"/>
<evidence type="ECO:0000313" key="4">
    <source>
        <dbReference type="Proteomes" id="UP000198748"/>
    </source>
</evidence>
<feature type="transmembrane region" description="Helical" evidence="1">
    <location>
        <begin position="16"/>
        <end position="36"/>
    </location>
</feature>